<dbReference type="InterPro" id="IPR000160">
    <property type="entry name" value="GGDEF_dom"/>
</dbReference>
<accession>A0A415CYX7</accession>
<proteinExistence type="predicted"/>
<dbReference type="AlphaFoldDB" id="A0A415CYX7"/>
<feature type="transmembrane region" description="Helical" evidence="1">
    <location>
        <begin position="218"/>
        <end position="245"/>
    </location>
</feature>
<dbReference type="GO" id="GO:0052621">
    <property type="term" value="F:diguanylate cyclase activity"/>
    <property type="evidence" value="ECO:0007669"/>
    <property type="project" value="TreeGrafter"/>
</dbReference>
<name>A0A415CYX7_9FIRM</name>
<dbReference type="Pfam" id="PF00990">
    <property type="entry name" value="GGDEF"/>
    <property type="match status" value="1"/>
</dbReference>
<dbReference type="SUPFAM" id="SSF55073">
    <property type="entry name" value="Nucleotide cyclase"/>
    <property type="match status" value="1"/>
</dbReference>
<comment type="caution">
    <text evidence="3">The sequence shown here is derived from an EMBL/GenBank/DDBJ whole genome shotgun (WGS) entry which is preliminary data.</text>
</comment>
<dbReference type="FunFam" id="3.30.70.270:FF:000001">
    <property type="entry name" value="Diguanylate cyclase domain protein"/>
    <property type="match status" value="1"/>
</dbReference>
<evidence type="ECO:0000313" key="4">
    <source>
        <dbReference type="Proteomes" id="UP000285832"/>
    </source>
</evidence>
<dbReference type="PROSITE" id="PS50887">
    <property type="entry name" value="GGDEF"/>
    <property type="match status" value="1"/>
</dbReference>
<reference evidence="3 4" key="1">
    <citation type="submission" date="2018-08" db="EMBL/GenBank/DDBJ databases">
        <title>A genome reference for cultivated species of the human gut microbiota.</title>
        <authorList>
            <person name="Zou Y."/>
            <person name="Xue W."/>
            <person name="Luo G."/>
        </authorList>
    </citation>
    <scope>NUCLEOTIDE SEQUENCE [LARGE SCALE GENOMIC DNA]</scope>
    <source>
        <strain evidence="3 4">AM09-9</strain>
    </source>
</reference>
<protein>
    <submittedName>
        <fullName evidence="3">Diguanylate cyclase</fullName>
    </submittedName>
</protein>
<dbReference type="SMART" id="SM00267">
    <property type="entry name" value="GGDEF"/>
    <property type="match status" value="1"/>
</dbReference>
<feature type="transmembrane region" description="Helical" evidence="1">
    <location>
        <begin position="12"/>
        <end position="32"/>
    </location>
</feature>
<dbReference type="Proteomes" id="UP000285832">
    <property type="component" value="Unassembled WGS sequence"/>
</dbReference>
<sequence length="443" mass="51015">MKTKIKIQSISAWSIGIALILTVVFVVILHYGKNEVKRFEDATDQYIVCENAARQLQDGSDYLTEQVRLYAMTGERNYLDQYFEEADVTKRREQALESLKKYFDKTEAFQSLQQAMEDSKELMLTEYHSLKLVATVMGEKDIPAELEQLDLPEEEKQLSQKEKLEKAQKLVSNNEYRNKRGTIMREVSGCLDQLLEKTKNRQQRANTIFSDMYLKLEIAIMILVILLLSICIIVRKLIVVPLVYYNKSIMEGEIFPVIGAAELQKWAETYNKVFKENEETQRLIRRQAEHDAMTDALNRRSFEKLLHMYENGDTPYALILIDVDTFKTVNDMYGHAVGDEILKKVTGLLKKAFRSIDHVCRIGGDEFAIIMVEMTSDLKYTIEEKIKAVNEELGTENENIPAVSLSVGVAFSDRENSGKSIFKDADKALYYVKENGRNGCKFY</sequence>
<evidence type="ECO:0000313" key="3">
    <source>
        <dbReference type="EMBL" id="RHJ58956.1"/>
    </source>
</evidence>
<dbReference type="NCBIfam" id="TIGR00254">
    <property type="entry name" value="GGDEF"/>
    <property type="match status" value="1"/>
</dbReference>
<dbReference type="EMBL" id="QRMI01000034">
    <property type="protein sequence ID" value="RHJ58956.1"/>
    <property type="molecule type" value="Genomic_DNA"/>
</dbReference>
<dbReference type="InterPro" id="IPR050469">
    <property type="entry name" value="Diguanylate_Cyclase"/>
</dbReference>
<keyword evidence="1" id="KW-0812">Transmembrane</keyword>
<dbReference type="PANTHER" id="PTHR45138">
    <property type="entry name" value="REGULATORY COMPONENTS OF SENSORY TRANSDUCTION SYSTEM"/>
    <property type="match status" value="1"/>
</dbReference>
<evidence type="ECO:0000259" key="2">
    <source>
        <dbReference type="PROSITE" id="PS50887"/>
    </source>
</evidence>
<dbReference type="PANTHER" id="PTHR45138:SF9">
    <property type="entry name" value="DIGUANYLATE CYCLASE DGCM-RELATED"/>
    <property type="match status" value="1"/>
</dbReference>
<dbReference type="InterPro" id="IPR029787">
    <property type="entry name" value="Nucleotide_cyclase"/>
</dbReference>
<gene>
    <name evidence="3" type="ORF">DW116_11190</name>
</gene>
<dbReference type="Gene3D" id="3.30.70.270">
    <property type="match status" value="1"/>
</dbReference>
<keyword evidence="1" id="KW-1133">Transmembrane helix</keyword>
<dbReference type="RefSeq" id="WP_118279334.1">
    <property type="nucleotide sequence ID" value="NZ_JAQDJO010000033.1"/>
</dbReference>
<keyword evidence="1" id="KW-0472">Membrane</keyword>
<feature type="domain" description="GGDEF" evidence="2">
    <location>
        <begin position="314"/>
        <end position="443"/>
    </location>
</feature>
<organism evidence="3 4">
    <name type="scientific">[Ruminococcus] lactaris</name>
    <dbReference type="NCBI Taxonomy" id="46228"/>
    <lineage>
        <taxon>Bacteria</taxon>
        <taxon>Bacillati</taxon>
        <taxon>Bacillota</taxon>
        <taxon>Clostridia</taxon>
        <taxon>Lachnospirales</taxon>
        <taxon>Lachnospiraceae</taxon>
        <taxon>Mediterraneibacter</taxon>
    </lineage>
</organism>
<evidence type="ECO:0000256" key="1">
    <source>
        <dbReference type="SAM" id="Phobius"/>
    </source>
</evidence>
<dbReference type="InterPro" id="IPR043128">
    <property type="entry name" value="Rev_trsase/Diguanyl_cyclase"/>
</dbReference>
<dbReference type="CDD" id="cd01949">
    <property type="entry name" value="GGDEF"/>
    <property type="match status" value="1"/>
</dbReference>